<evidence type="ECO:0000259" key="3">
    <source>
        <dbReference type="Pfam" id="PF05183"/>
    </source>
</evidence>
<dbReference type="Proteomes" id="UP000054144">
    <property type="component" value="Unassembled WGS sequence"/>
</dbReference>
<dbReference type="EC" id="2.7.7.48" evidence="1"/>
<dbReference type="OrthoDB" id="10055769at2759"/>
<keyword evidence="1" id="KW-0696">RNA-directed RNA polymerase</keyword>
<evidence type="ECO:0000256" key="1">
    <source>
        <dbReference type="RuleBase" id="RU363098"/>
    </source>
</evidence>
<keyword evidence="5" id="KW-1185">Reference proteome</keyword>
<evidence type="ECO:0000313" key="4">
    <source>
        <dbReference type="EMBL" id="KIY51960.1"/>
    </source>
</evidence>
<feature type="domain" description="RDRP core" evidence="3">
    <location>
        <begin position="157"/>
        <end position="767"/>
    </location>
</feature>
<dbReference type="InterPro" id="IPR007855">
    <property type="entry name" value="RDRP"/>
</dbReference>
<comment type="similarity">
    <text evidence="1">Belongs to the RdRP family.</text>
</comment>
<dbReference type="EMBL" id="KN881646">
    <property type="protein sequence ID" value="KIY51960.1"/>
    <property type="molecule type" value="Genomic_DNA"/>
</dbReference>
<dbReference type="GO" id="GO:0030422">
    <property type="term" value="P:siRNA processing"/>
    <property type="evidence" value="ECO:0007669"/>
    <property type="project" value="TreeGrafter"/>
</dbReference>
<organism evidence="4 5">
    <name type="scientific">Fistulina hepatica ATCC 64428</name>
    <dbReference type="NCBI Taxonomy" id="1128425"/>
    <lineage>
        <taxon>Eukaryota</taxon>
        <taxon>Fungi</taxon>
        <taxon>Dikarya</taxon>
        <taxon>Basidiomycota</taxon>
        <taxon>Agaricomycotina</taxon>
        <taxon>Agaricomycetes</taxon>
        <taxon>Agaricomycetidae</taxon>
        <taxon>Agaricales</taxon>
        <taxon>Fistulinaceae</taxon>
        <taxon>Fistulina</taxon>
    </lineage>
</organism>
<name>A0A0D7AJC1_9AGAR</name>
<dbReference type="GO" id="GO:0003723">
    <property type="term" value="F:RNA binding"/>
    <property type="evidence" value="ECO:0007669"/>
    <property type="project" value="UniProtKB-KW"/>
</dbReference>
<feature type="region of interest" description="Disordered" evidence="2">
    <location>
        <begin position="472"/>
        <end position="492"/>
    </location>
</feature>
<dbReference type="GO" id="GO:0031380">
    <property type="term" value="C:nuclear RNA-directed RNA polymerase complex"/>
    <property type="evidence" value="ECO:0007669"/>
    <property type="project" value="TreeGrafter"/>
</dbReference>
<dbReference type="PANTHER" id="PTHR23079">
    <property type="entry name" value="RNA-DEPENDENT RNA POLYMERASE"/>
    <property type="match status" value="1"/>
</dbReference>
<reference evidence="4 5" key="1">
    <citation type="journal article" date="2015" name="Fungal Genet. Biol.">
        <title>Evolution of novel wood decay mechanisms in Agaricales revealed by the genome sequences of Fistulina hepatica and Cylindrobasidium torrendii.</title>
        <authorList>
            <person name="Floudas D."/>
            <person name="Held B.W."/>
            <person name="Riley R."/>
            <person name="Nagy L.G."/>
            <person name="Koehler G."/>
            <person name="Ransdell A.S."/>
            <person name="Younus H."/>
            <person name="Chow J."/>
            <person name="Chiniquy J."/>
            <person name="Lipzen A."/>
            <person name="Tritt A."/>
            <person name="Sun H."/>
            <person name="Haridas S."/>
            <person name="LaButti K."/>
            <person name="Ohm R.A."/>
            <person name="Kues U."/>
            <person name="Blanchette R.A."/>
            <person name="Grigoriev I.V."/>
            <person name="Minto R.E."/>
            <person name="Hibbett D.S."/>
        </authorList>
    </citation>
    <scope>NUCLEOTIDE SEQUENCE [LARGE SCALE GENOMIC DNA]</scope>
    <source>
        <strain evidence="4 5">ATCC 64428</strain>
    </source>
</reference>
<gene>
    <name evidence="4" type="ORF">FISHEDRAFT_36055</name>
</gene>
<keyword evidence="1" id="KW-0808">Transferase</keyword>
<dbReference type="PANTHER" id="PTHR23079:SF55">
    <property type="entry name" value="RNA-DIRECTED RNA POLYMERASE"/>
    <property type="match status" value="1"/>
</dbReference>
<evidence type="ECO:0000313" key="5">
    <source>
        <dbReference type="Proteomes" id="UP000054144"/>
    </source>
</evidence>
<protein>
    <recommendedName>
        <fullName evidence="1">RNA-dependent RNA polymerase</fullName>
        <ecNumber evidence="1">2.7.7.48</ecNumber>
    </recommendedName>
</protein>
<dbReference type="AlphaFoldDB" id="A0A0D7AJC1"/>
<keyword evidence="1" id="KW-0694">RNA-binding</keyword>
<keyword evidence="1" id="KW-0548">Nucleotidyltransferase</keyword>
<accession>A0A0D7AJC1</accession>
<sequence>MDYSVVLDDDTIGTNLMAVQVAHDKSAQTVFDKYNVPWGTQWEFARGVTMKQWSWSDVFNKLRGSRALNFSNDASSAPRVREYMLGNTSNDRADVSVWAEMDREQAALVENKGRGLGLMGEWHGCEKWFGGQIRQTVDILDLNDGVESFRLGPITTAKRSYRLARQFGSRRILQLKIRFKQNRDQLADYLMRRKFVICGRVFVPLTPKDNKIYLIETSENFDRQSSEFFGDHLRLSFNRIIESLNPMSLNGKQPVAKWAARFTLLLSTSVPAVAFEPENMYLIDDVYADGDRSKTEKNMTDGCGFINHTALKAIVEEMPSEHITEIPTAVQGRIAGAKGMWTLHPYDTHDQPHIWIRESQHKIALPALKREHCILDLLHTSRPTGSSVFLSAQSVQNLSHNGCPDQLLIDLSKETLREWIEPMLTWTGDNAMVKLCSFLDRWWGISQSRRVRQAQEFARLLQQRLADDDVLIEDDDDEDAVSDRTRSQQTGRTPLAFAEQAYELILANFEPQSCAKLSGLLRDICETKIDGVIDKCRLPLPESQGFSAYAIPDPYGVLQEEEIFYRPSRPGIDPVTKMRMDVLQGEVIVGRYPVRLPSDMQRVKAVDHEKLRRYCDVVIVPVQGSCSLVSLLGGGDILFILRLSGLVEHFQNKRFSEPPGQFMEDYFEREVKRVPQFCEEMKNAKNEDLQQRDEALQKVLLLDLPDLKVGIYSKMHDNATKKFGYDAAETIRLAHMFTTLLDAPKTGLRVKPNVFADDCRAHLQDPKRTKPGILDRMLEQGKTMKTEILAQHDNLAGRNSGESPPPDPILLNPWNAALSMTKRSSVGVYNEDMNALRPLRISELDRMRAHVEKCRHDWDAKCRKSQENKENGAKRSSGYSDAMLSITKTFHSFDTSNILLYSDTDARRLMASYAYTLNTNFGFSMDFHRLCQIKAESCDAGAAPVRRDFDELRTFPSSATKQM</sequence>
<proteinExistence type="inferred from homology"/>
<dbReference type="GO" id="GO:0003968">
    <property type="term" value="F:RNA-directed RNA polymerase activity"/>
    <property type="evidence" value="ECO:0007669"/>
    <property type="project" value="UniProtKB-KW"/>
</dbReference>
<dbReference type="InterPro" id="IPR057596">
    <property type="entry name" value="RDRP_core"/>
</dbReference>
<evidence type="ECO:0000256" key="2">
    <source>
        <dbReference type="SAM" id="MobiDB-lite"/>
    </source>
</evidence>
<dbReference type="Pfam" id="PF05183">
    <property type="entry name" value="RdRP"/>
    <property type="match status" value="1"/>
</dbReference>
<comment type="catalytic activity">
    <reaction evidence="1">
        <text>RNA(n) + a ribonucleoside 5'-triphosphate = RNA(n+1) + diphosphate</text>
        <dbReference type="Rhea" id="RHEA:21248"/>
        <dbReference type="Rhea" id="RHEA-COMP:14527"/>
        <dbReference type="Rhea" id="RHEA-COMP:17342"/>
        <dbReference type="ChEBI" id="CHEBI:33019"/>
        <dbReference type="ChEBI" id="CHEBI:61557"/>
        <dbReference type="ChEBI" id="CHEBI:140395"/>
        <dbReference type="EC" id="2.7.7.48"/>
    </reaction>
</comment>